<accession>A0A554LW39</accession>
<evidence type="ECO:0000313" key="1">
    <source>
        <dbReference type="EMBL" id="TSC97077.1"/>
    </source>
</evidence>
<organism evidence="1 2">
    <name type="scientific">Candidatus Berkelbacteria bacterium Licking1014_2</name>
    <dbReference type="NCBI Taxonomy" id="2017146"/>
    <lineage>
        <taxon>Bacteria</taxon>
        <taxon>Candidatus Berkelbacteria</taxon>
    </lineage>
</organism>
<protein>
    <submittedName>
        <fullName evidence="1">Uncharacterized protein</fullName>
    </submittedName>
</protein>
<gene>
    <name evidence="1" type="ORF">CEN88_195</name>
</gene>
<reference evidence="1 2" key="1">
    <citation type="submission" date="2017-07" db="EMBL/GenBank/DDBJ databases">
        <title>Mechanisms for carbon and nitrogen cycling indicate functional differentiation within the Candidate Phyla Radiation.</title>
        <authorList>
            <person name="Danczak R.E."/>
            <person name="Johnston M.D."/>
            <person name="Kenah C."/>
            <person name="Slattery M."/>
            <person name="Wrighton K.C."/>
            <person name="Wilkins M.J."/>
        </authorList>
    </citation>
    <scope>NUCLEOTIDE SEQUENCE [LARGE SCALE GENOMIC DNA]</scope>
    <source>
        <strain evidence="1">Licking1014_2</strain>
    </source>
</reference>
<comment type="caution">
    <text evidence="1">The sequence shown here is derived from an EMBL/GenBank/DDBJ whole genome shotgun (WGS) entry which is preliminary data.</text>
</comment>
<evidence type="ECO:0000313" key="2">
    <source>
        <dbReference type="Proteomes" id="UP000318711"/>
    </source>
</evidence>
<name>A0A554LW39_9BACT</name>
<dbReference type="AlphaFoldDB" id="A0A554LW39"/>
<proteinExistence type="predicted"/>
<dbReference type="Proteomes" id="UP000318711">
    <property type="component" value="Unassembled WGS sequence"/>
</dbReference>
<sequence>MEEEHFFDDCPICQAMKEARGQGRESTMEELKEAFKKAKEQGAVVGGEWFNE</sequence>
<dbReference type="EMBL" id="VMGL01000017">
    <property type="protein sequence ID" value="TSC97077.1"/>
    <property type="molecule type" value="Genomic_DNA"/>
</dbReference>